<evidence type="ECO:0000256" key="3">
    <source>
        <dbReference type="RuleBase" id="RU000418"/>
    </source>
</evidence>
<reference evidence="4" key="2">
    <citation type="submission" date="2007-03" db="EMBL/GenBank/DDBJ databases">
        <authorList>
            <person name="Lorenzi H."/>
            <person name="Amedeo P."/>
            <person name="Inman J."/>
            <person name="Schobel S."/>
            <person name="Caler E."/>
        </authorList>
    </citation>
    <scope>GENOME REANNOTATION</scope>
    <source>
        <strain evidence="4">HM-1:IMSS</strain>
    </source>
</reference>
<dbReference type="NCBIfam" id="NF009489">
    <property type="entry name" value="PRK12851.1"/>
    <property type="match status" value="1"/>
</dbReference>
<name>A0A8U0WP12_ENTH1</name>
<evidence type="ECO:0000313" key="5">
    <source>
        <dbReference type="Proteomes" id="UP000001926"/>
    </source>
</evidence>
<dbReference type="RefSeq" id="XP_656268.2">
    <property type="nucleotide sequence ID" value="XM_651176.2"/>
</dbReference>
<dbReference type="EMBL" id="DS571154">
    <property type="protein sequence ID" value="EAL50882.2"/>
    <property type="molecule type" value="Genomic_DNA"/>
</dbReference>
<dbReference type="Gene3D" id="3.50.7.10">
    <property type="entry name" value="GroEL"/>
    <property type="match status" value="1"/>
</dbReference>
<dbReference type="CDD" id="cd03344">
    <property type="entry name" value="GroEL"/>
    <property type="match status" value="1"/>
</dbReference>
<dbReference type="InterPro" id="IPR002423">
    <property type="entry name" value="Cpn60/GroEL/TCP-1"/>
</dbReference>
<dbReference type="Gene3D" id="3.30.260.10">
    <property type="entry name" value="TCP-1-like chaperonin intermediate domain"/>
    <property type="match status" value="1"/>
</dbReference>
<evidence type="ECO:0000313" key="4">
    <source>
        <dbReference type="EMBL" id="EAL50882.2"/>
    </source>
</evidence>
<dbReference type="Gene3D" id="1.10.560.10">
    <property type="entry name" value="GroEL-like equatorial domain"/>
    <property type="match status" value="1"/>
</dbReference>
<dbReference type="GO" id="GO:0007005">
    <property type="term" value="P:mitochondrion organization"/>
    <property type="evidence" value="ECO:0000318"/>
    <property type="project" value="GO_Central"/>
</dbReference>
<dbReference type="OrthoDB" id="1733909at2759"/>
<dbReference type="InterPro" id="IPR027413">
    <property type="entry name" value="GROEL-like_equatorial_sf"/>
</dbReference>
<dbReference type="GeneID" id="3410557"/>
<keyword evidence="2" id="KW-0143">Chaperone</keyword>
<dbReference type="Pfam" id="PF00118">
    <property type="entry name" value="Cpn60_TCP1"/>
    <property type="match status" value="1"/>
</dbReference>
<dbReference type="SMR" id="A0A8U0WP12"/>
<dbReference type="GO" id="GO:0140662">
    <property type="term" value="F:ATP-dependent protein folding chaperone"/>
    <property type="evidence" value="ECO:0007669"/>
    <property type="project" value="InterPro"/>
</dbReference>
<dbReference type="Proteomes" id="UP000001926">
    <property type="component" value="Partially assembled WGS sequence"/>
</dbReference>
<dbReference type="InterPro" id="IPR001844">
    <property type="entry name" value="Cpn60/GroEL"/>
</dbReference>
<dbReference type="PANTHER" id="PTHR45633">
    <property type="entry name" value="60 KDA HEAT SHOCK PROTEIN, MITOCHONDRIAL"/>
    <property type="match status" value="1"/>
</dbReference>
<dbReference type="HOGENOM" id="CLU_016503_3_0_1"/>
<dbReference type="AlphaFoldDB" id="A0A8U0WP12"/>
<dbReference type="NCBIfam" id="NF000592">
    <property type="entry name" value="PRK00013.1"/>
    <property type="match status" value="1"/>
</dbReference>
<evidence type="ECO:0000256" key="2">
    <source>
        <dbReference type="ARBA" id="ARBA00023186"/>
    </source>
</evidence>
<dbReference type="NCBIfam" id="NF009487">
    <property type="entry name" value="PRK12849.1"/>
    <property type="match status" value="1"/>
</dbReference>
<dbReference type="KEGG" id="ehi:EHI_178570"/>
<dbReference type="FunFam" id="3.50.7.10:FF:000020">
    <property type="entry name" value="Chaperonin 1 60 kDa"/>
    <property type="match status" value="1"/>
</dbReference>
<proteinExistence type="inferred from homology"/>
<organism evidence="4 5">
    <name type="scientific">Entamoeba histolytica (strain ATCC 30459 / HM-1:IMSS / ABRM)</name>
    <dbReference type="NCBI Taxonomy" id="294381"/>
    <lineage>
        <taxon>Eukaryota</taxon>
        <taxon>Amoebozoa</taxon>
        <taxon>Evosea</taxon>
        <taxon>Archamoebae</taxon>
        <taxon>Mastigamoebida</taxon>
        <taxon>Entamoebidae</taxon>
        <taxon>Entamoeba</taxon>
    </lineage>
</organism>
<reference evidence="4" key="1">
    <citation type="journal article" date="2005" name="Nature">
        <title>The genome of the protist parasite Entamoeba histolytica.</title>
        <authorList>
            <person name="Loftus B."/>
            <person name="Anderson I."/>
            <person name="Davies R."/>
            <person name="Alsmark U.C."/>
            <person name="Samuelson J."/>
            <person name="Amedeo P."/>
            <person name="Roncaglia P."/>
            <person name="Berriman M."/>
            <person name="Hirt R.P."/>
            <person name="Mann B.J."/>
            <person name="Nozaki T."/>
            <person name="Suh B."/>
            <person name="Pop M."/>
            <person name="Duchene M."/>
            <person name="Ackers J."/>
            <person name="Tannich E."/>
            <person name="Leippe M."/>
            <person name="Hofer M."/>
            <person name="Bruchhaus I."/>
            <person name="Willhoeft U."/>
            <person name="Bhattacharya A."/>
            <person name="Chillingworth T."/>
            <person name="Churcher C."/>
            <person name="Hance Z."/>
            <person name="Harris B."/>
            <person name="Harris D."/>
            <person name="Jagels K."/>
            <person name="Moule S."/>
            <person name="Mungall K."/>
            <person name="Ormond D."/>
            <person name="Squares R."/>
            <person name="Whitehead S."/>
            <person name="Quail M.A."/>
            <person name="Rabbinowitsch E."/>
            <person name="Norbertczak H."/>
            <person name="Price C."/>
            <person name="Wang Z."/>
            <person name="Guillen N."/>
            <person name="Gilchrist C."/>
            <person name="Stroup S.E."/>
            <person name="Bhattacharya S."/>
            <person name="Lohia A."/>
            <person name="Foster P.G."/>
            <person name="Sicheritz-Ponten T."/>
            <person name="Weber C."/>
            <person name="Singh U."/>
            <person name="Mukherjee C."/>
            <person name="El-Sayed N.M."/>
            <person name="Petri W.A.Jr."/>
            <person name="Clark C.G."/>
            <person name="Embley T.M."/>
            <person name="Barrell B."/>
            <person name="Fraser C.M."/>
            <person name="Hall N."/>
        </authorList>
    </citation>
    <scope>NUCLEOTIDE SEQUENCE [LARGE SCALE GENOMIC DNA]</scope>
    <source>
        <strain evidence="4">HM-1:IMSS</strain>
    </source>
</reference>
<dbReference type="InterPro" id="IPR027409">
    <property type="entry name" value="GroEL-like_apical_dom_sf"/>
</dbReference>
<dbReference type="NCBIfam" id="NF009488">
    <property type="entry name" value="PRK12850.1"/>
    <property type="match status" value="1"/>
</dbReference>
<dbReference type="GO" id="GO:0005759">
    <property type="term" value="C:mitochondrial matrix"/>
    <property type="evidence" value="ECO:0000318"/>
    <property type="project" value="GO_Central"/>
</dbReference>
<gene>
    <name evidence="4" type="ORF">EHI_178570</name>
</gene>
<evidence type="ECO:0000256" key="1">
    <source>
        <dbReference type="ARBA" id="ARBA00006607"/>
    </source>
</evidence>
<dbReference type="GO" id="GO:0005743">
    <property type="term" value="C:mitochondrial inner membrane"/>
    <property type="evidence" value="ECO:0000318"/>
    <property type="project" value="GO_Central"/>
</dbReference>
<comment type="similarity">
    <text evidence="1 3">Belongs to the chaperonin (HSP60) family.</text>
</comment>
<dbReference type="SUPFAM" id="SSF54849">
    <property type="entry name" value="GroEL-intermediate domain like"/>
    <property type="match status" value="1"/>
</dbReference>
<dbReference type="GO" id="GO:0051087">
    <property type="term" value="F:protein-folding chaperone binding"/>
    <property type="evidence" value="ECO:0000318"/>
    <property type="project" value="GO_Central"/>
</dbReference>
<dbReference type="GO" id="GO:0006457">
    <property type="term" value="P:protein folding"/>
    <property type="evidence" value="ECO:0000318"/>
    <property type="project" value="GO_Central"/>
</dbReference>
<dbReference type="SUPFAM" id="SSF48592">
    <property type="entry name" value="GroEL equatorial domain-like"/>
    <property type="match status" value="1"/>
</dbReference>
<dbReference type="OMA" id="TDTDKME"/>
<sequence length="536" mass="56839">MLSSSSHYNGKLLSLNIDCRENVLSGIKKVADAVSVTLGPKGRTVIIDQPYGNARVTKDGVSVAKALTFSDNTLNVGGKIAKEVASKVNDRSGDGTTTATCLLRKVACEGVQAINTGLSGTDLLKGISIAKDIVLKEITKQSKPTLKEDIISVARVSANNDEKIGEMVGDIFGKIGRDGAVDIETGKGTKDIVNIVEGMVLDQGFLSRYFTTDEKNTKVDIRNTDVIVCDYKLSSSQSVVPLLELCLKRKRPLVVISDTIDGDALTTLVLNKLRGLPIAAVRAPGFGETRKGILHDIGIITGATVISNEAGKKIEEVTEKDLGKIGHFVSTKDETIITGGAGSKAEVLARINELKNAKEVSDSSYEKEKLEGRIARLTGGVAVISVGGSSEAEVGERKDRIEDAVCAVKAALAEGIVPGGGVALIRAGSSLDKIRSQNWAEKVGIDIVRKVTEEPTRIIARNAGIDGGIVIQKIKEGTGSFGYDVRKNVYCDLMKVGIVDPTKVVRNAFNEAISVGSLIATSEALITDEPIKKEIN</sequence>
<dbReference type="SUPFAM" id="SSF52029">
    <property type="entry name" value="GroEL apical domain-like"/>
    <property type="match status" value="1"/>
</dbReference>
<keyword evidence="5" id="KW-1185">Reference proteome</keyword>
<dbReference type="PRINTS" id="PR00298">
    <property type="entry name" value="CHAPERONIN60"/>
</dbReference>
<dbReference type="GO" id="GO:0042026">
    <property type="term" value="P:protein refolding"/>
    <property type="evidence" value="ECO:0007669"/>
    <property type="project" value="InterPro"/>
</dbReference>
<protein>
    <submittedName>
        <fullName evidence="4">Chaperonin 1 60 kDa</fullName>
    </submittedName>
</protein>
<accession>A0A8U0WP12</accession>
<dbReference type="InterPro" id="IPR027410">
    <property type="entry name" value="TCP-1-like_intermed_sf"/>
</dbReference>
<dbReference type="GO" id="GO:0005524">
    <property type="term" value="F:ATP binding"/>
    <property type="evidence" value="ECO:0007669"/>
    <property type="project" value="InterPro"/>
</dbReference>